<dbReference type="InterPro" id="IPR050561">
    <property type="entry name" value="PTP"/>
</dbReference>
<dbReference type="InterPro" id="IPR000387">
    <property type="entry name" value="Tyr_Pase_dom"/>
</dbReference>
<reference evidence="4" key="1">
    <citation type="submission" date="2022-01" db="EMBL/GenBank/DDBJ databases">
        <title>Comparative genomics reveals a dynamic genome evolution in the ectomycorrhizal milk-cap (Lactarius) mushrooms.</title>
        <authorList>
            <consortium name="DOE Joint Genome Institute"/>
            <person name="Lebreton A."/>
            <person name="Tang N."/>
            <person name="Kuo A."/>
            <person name="LaButti K."/>
            <person name="Drula E."/>
            <person name="Barry K."/>
            <person name="Clum A."/>
            <person name="Lipzen A."/>
            <person name="Mousain D."/>
            <person name="Ng V."/>
            <person name="Wang R."/>
            <person name="Wang X."/>
            <person name="Dai Y."/>
            <person name="Henrissat B."/>
            <person name="Grigoriev I.V."/>
            <person name="Guerin-Laguette A."/>
            <person name="Yu F."/>
            <person name="Martin F.M."/>
        </authorList>
    </citation>
    <scope>NUCLEOTIDE SEQUENCE</scope>
    <source>
        <strain evidence="4">QP</strain>
    </source>
</reference>
<evidence type="ECO:0000313" key="5">
    <source>
        <dbReference type="Proteomes" id="UP001201163"/>
    </source>
</evidence>
<comment type="caution">
    <text evidence="4">The sequence shown here is derived from an EMBL/GenBank/DDBJ whole genome shotgun (WGS) entry which is preliminary data.</text>
</comment>
<dbReference type="Proteomes" id="UP001201163">
    <property type="component" value="Unassembled WGS sequence"/>
</dbReference>
<organism evidence="4 5">
    <name type="scientific">Lactarius akahatsu</name>
    <dbReference type="NCBI Taxonomy" id="416441"/>
    <lineage>
        <taxon>Eukaryota</taxon>
        <taxon>Fungi</taxon>
        <taxon>Dikarya</taxon>
        <taxon>Basidiomycota</taxon>
        <taxon>Agaricomycotina</taxon>
        <taxon>Agaricomycetes</taxon>
        <taxon>Russulales</taxon>
        <taxon>Russulaceae</taxon>
        <taxon>Lactarius</taxon>
    </lineage>
</organism>
<dbReference type="EMBL" id="JAKELL010000011">
    <property type="protein sequence ID" value="KAH8995727.1"/>
    <property type="molecule type" value="Genomic_DNA"/>
</dbReference>
<accession>A0AAD4LM11</accession>
<dbReference type="Gene3D" id="3.90.190.10">
    <property type="entry name" value="Protein tyrosine phosphatase superfamily"/>
    <property type="match status" value="1"/>
</dbReference>
<keyword evidence="1" id="KW-0378">Hydrolase</keyword>
<keyword evidence="5" id="KW-1185">Reference proteome</keyword>
<evidence type="ECO:0000256" key="1">
    <source>
        <dbReference type="ARBA" id="ARBA00022801"/>
    </source>
</evidence>
<gene>
    <name evidence="4" type="ORF">EDB92DRAFT_1845699</name>
</gene>
<dbReference type="AlphaFoldDB" id="A0AAD4LM11"/>
<dbReference type="PROSITE" id="PS50056">
    <property type="entry name" value="TYR_PHOSPHATASE_2"/>
    <property type="match status" value="1"/>
</dbReference>
<name>A0AAD4LM11_9AGAM</name>
<sequence length="596" mass="64185">MLSTLSTADVLANSDGATSFRTGETMRVWSTPFAELDLEKKLAVQLMHLASQFHGSDYSCAKFGAGGSAITYIPLSINLPDHFRQLKERQALYADTEAWWLCNPEPIAAPGFTPPLHSHPSHPVAFVQASPNLQHELQSAIDTPLIPSTWLCGEIPIPKTSDTHPISVSAVIPQDLLSSISLHISLADSSSPTIFNVHPAFSLHRLTASPASLLTSPSGASGRTYSDRPMLTGRPVGKVPLPLSAASSRTHLQIWSRVSMKSALQSALTSNINQPTQPSVSIPSDTAAPRLPPLAFGSIDLIGEIFSTSHFDLDVNGSPISGSHVRHDRTRSVPSTTSQAVSASSPLGIHYPQNKRPYPISTFHPTHGITRRPKLAHLGSRLVSHPATSSDSPQPASPALGNLFLSSCPGKKVRLTGPVRGRGAVCRDLEQDLRRIKALGVGCIVCCLDDEELNFLGAPWPEYSQTARELGLDILRIPIPEGLAPASLEQFDTHLTRLISVYTLAGVPVLAHCRGGVGRAGLVACCWMLKLGLCGWVPTTDNSDAGDEGQVRRDTLEQAEKVIGVVRRRRSLKAIETYEQVKFLVGYVDYLRCGGK</sequence>
<feature type="region of interest" description="Disordered" evidence="2">
    <location>
        <begin position="322"/>
        <end position="354"/>
    </location>
</feature>
<dbReference type="SUPFAM" id="SSF52799">
    <property type="entry name" value="(Phosphotyrosine protein) phosphatases II"/>
    <property type="match status" value="1"/>
</dbReference>
<evidence type="ECO:0000313" key="4">
    <source>
        <dbReference type="EMBL" id="KAH8995727.1"/>
    </source>
</evidence>
<evidence type="ECO:0000256" key="2">
    <source>
        <dbReference type="SAM" id="MobiDB-lite"/>
    </source>
</evidence>
<dbReference type="InterPro" id="IPR057023">
    <property type="entry name" value="PTP-SAK"/>
</dbReference>
<dbReference type="Pfam" id="PF22784">
    <property type="entry name" value="PTP-SAK"/>
    <property type="match status" value="1"/>
</dbReference>
<dbReference type="PANTHER" id="PTHR23339">
    <property type="entry name" value="TYROSINE SPECIFIC PROTEIN PHOSPHATASE AND DUAL SPECIFICITY PROTEIN PHOSPHATASE"/>
    <property type="match status" value="1"/>
</dbReference>
<dbReference type="InterPro" id="IPR029021">
    <property type="entry name" value="Prot-tyrosine_phosphatase-like"/>
</dbReference>
<protein>
    <submittedName>
        <fullName evidence="4">Protein-tyrosine phosphatase-like protein</fullName>
    </submittedName>
</protein>
<dbReference type="GO" id="GO:0016791">
    <property type="term" value="F:phosphatase activity"/>
    <property type="evidence" value="ECO:0007669"/>
    <property type="project" value="UniProtKB-ARBA"/>
</dbReference>
<evidence type="ECO:0000259" key="3">
    <source>
        <dbReference type="PROSITE" id="PS50056"/>
    </source>
</evidence>
<proteinExistence type="predicted"/>
<feature type="domain" description="Tyrosine specific protein phosphatases" evidence="3">
    <location>
        <begin position="489"/>
        <end position="570"/>
    </location>
</feature>
<feature type="compositionally biased region" description="Polar residues" evidence="2">
    <location>
        <begin position="332"/>
        <end position="345"/>
    </location>
</feature>